<organism evidence="2 3">
    <name type="scientific">Erwinia papayae</name>
    <dbReference type="NCBI Taxonomy" id="206499"/>
    <lineage>
        <taxon>Bacteria</taxon>
        <taxon>Pseudomonadati</taxon>
        <taxon>Pseudomonadota</taxon>
        <taxon>Gammaproteobacteria</taxon>
        <taxon>Enterobacterales</taxon>
        <taxon>Erwiniaceae</taxon>
        <taxon>Erwinia</taxon>
    </lineage>
</organism>
<evidence type="ECO:0000256" key="1">
    <source>
        <dbReference type="SAM" id="SignalP"/>
    </source>
</evidence>
<reference evidence="2 3" key="1">
    <citation type="submission" date="2024-07" db="EMBL/GenBank/DDBJ databases">
        <authorList>
            <person name="Dulla G.F.J."/>
            <person name="Delorm J.G."/>
        </authorList>
    </citation>
    <scope>NUCLEOTIDE SEQUENCE [LARGE SCALE GENOMIC DNA]</scope>
    <source>
        <strain evidence="2 3">JGD 233</strain>
    </source>
</reference>
<comment type="caution">
    <text evidence="2">The sequence shown here is derived from an EMBL/GenBank/DDBJ whole genome shotgun (WGS) entry which is preliminary data.</text>
</comment>
<feature type="signal peptide" evidence="1">
    <location>
        <begin position="1"/>
        <end position="24"/>
    </location>
</feature>
<dbReference type="SUPFAM" id="SSF53955">
    <property type="entry name" value="Lysozyme-like"/>
    <property type="match status" value="1"/>
</dbReference>
<name>A0ABV3N6V9_9GAMM</name>
<dbReference type="EMBL" id="JBFKZN010000014">
    <property type="protein sequence ID" value="MEW5291550.1"/>
    <property type="molecule type" value="Genomic_DNA"/>
</dbReference>
<keyword evidence="3" id="KW-1185">Reference proteome</keyword>
<keyword evidence="1" id="KW-0732">Signal</keyword>
<feature type="chain" id="PRO_5046357670" evidence="1">
    <location>
        <begin position="25"/>
        <end position="213"/>
    </location>
</feature>
<dbReference type="InterPro" id="IPR023346">
    <property type="entry name" value="Lysozyme-like_dom_sf"/>
</dbReference>
<proteinExistence type="predicted"/>
<evidence type="ECO:0000313" key="3">
    <source>
        <dbReference type="Proteomes" id="UP001554567"/>
    </source>
</evidence>
<evidence type="ECO:0000313" key="2">
    <source>
        <dbReference type="EMBL" id="MEW5291550.1"/>
    </source>
</evidence>
<gene>
    <name evidence="2" type="ORF">ABW286_20620</name>
</gene>
<protein>
    <submittedName>
        <fullName evidence="2">Lytic transglycosylase domain-containing protein</fullName>
    </submittedName>
</protein>
<dbReference type="Proteomes" id="UP001554567">
    <property type="component" value="Unassembled WGS sequence"/>
</dbReference>
<accession>A0ABV3N6V9</accession>
<dbReference type="RefSeq" id="WP_367168561.1">
    <property type="nucleotide sequence ID" value="NZ_JBFKZN010000014.1"/>
</dbReference>
<sequence>MGRSRILIRGLTGLVLVIAAEAQAGQPVPDGYARVAAAHGVPAEALYAVSLSESSRTLSRGVRPWPWTLNVAGKGYRYNSRIEAWRALQGFMKHHSLRRIDVGLAQVNLGWNGHHFTSTWEAFEPYTNLNAAATILRECWMRRPGSWLDAAGCYHHPAGGAAAARYRNIVRGNLARITPSRPADLQAAATPQAVALLTPAPGVVQTGTGRSLR</sequence>